<reference evidence="2" key="1">
    <citation type="submission" date="2016-06" db="EMBL/GenBank/DDBJ databases">
        <authorList>
            <person name="Zhan P."/>
        </authorList>
    </citation>
    <scope>NUCLEOTIDE SEQUENCE [LARGE SCALE GENOMIC DNA]</scope>
    <source>
        <strain evidence="2">T28</strain>
    </source>
</reference>
<name>A0A1B7Z1W2_9FLAO</name>
<dbReference type="Proteomes" id="UP000092164">
    <property type="component" value="Unassembled WGS sequence"/>
</dbReference>
<dbReference type="AlphaFoldDB" id="A0A1B7Z1W2"/>
<organism evidence="1 2">
    <name type="scientific">Maribacter hydrothermalis</name>
    <dbReference type="NCBI Taxonomy" id="1836467"/>
    <lineage>
        <taxon>Bacteria</taxon>
        <taxon>Pseudomonadati</taxon>
        <taxon>Bacteroidota</taxon>
        <taxon>Flavobacteriia</taxon>
        <taxon>Flavobacteriales</taxon>
        <taxon>Flavobacteriaceae</taxon>
        <taxon>Maribacter</taxon>
    </lineage>
</organism>
<gene>
    <name evidence="1" type="ORF">A9200_09870</name>
</gene>
<comment type="caution">
    <text evidence="1">The sequence shown here is derived from an EMBL/GenBank/DDBJ whole genome shotgun (WGS) entry which is preliminary data.</text>
</comment>
<sequence>MKKDRLEINSWTNDLEFLNEEIEYFLDIEDKILHNSNIYQQLHGTRRENTLLLSTLYRYEGTVGNAIECDTTDCDAYYLSHHEKKRETYNSHIQKYRILKTKILSQILLKNQI</sequence>
<dbReference type="STRING" id="1836467.BTR34_13975"/>
<accession>A0A1B7Z1W2</accession>
<protein>
    <submittedName>
        <fullName evidence="1">Uncharacterized protein</fullName>
    </submittedName>
</protein>
<evidence type="ECO:0000313" key="2">
    <source>
        <dbReference type="Proteomes" id="UP000092164"/>
    </source>
</evidence>
<dbReference type="KEGG" id="mart:BTR34_13975"/>
<dbReference type="EMBL" id="LZFP01000045">
    <property type="protein sequence ID" value="OBR36711.1"/>
    <property type="molecule type" value="Genomic_DNA"/>
</dbReference>
<keyword evidence="2" id="KW-1185">Reference proteome</keyword>
<proteinExistence type="predicted"/>
<evidence type="ECO:0000313" key="1">
    <source>
        <dbReference type="EMBL" id="OBR36711.1"/>
    </source>
</evidence>